<comment type="caution">
    <text evidence="2">The sequence shown here is derived from an EMBL/GenBank/DDBJ whole genome shotgun (WGS) entry which is preliminary data.</text>
</comment>
<dbReference type="InterPro" id="IPR036812">
    <property type="entry name" value="NAD(P)_OxRdtase_dom_sf"/>
</dbReference>
<protein>
    <recommendedName>
        <fullName evidence="4">NADP-dependent oxidoreductase domain-containing protein</fullName>
    </recommendedName>
</protein>
<dbReference type="Proteomes" id="UP001165082">
    <property type="component" value="Unassembled WGS sequence"/>
</dbReference>
<feature type="compositionally biased region" description="Basic and acidic residues" evidence="1">
    <location>
        <begin position="191"/>
        <end position="212"/>
    </location>
</feature>
<dbReference type="SUPFAM" id="SSF51430">
    <property type="entry name" value="NAD(P)-linked oxidoreductase"/>
    <property type="match status" value="1"/>
</dbReference>
<accession>A0A9W7E3Z6</accession>
<feature type="region of interest" description="Disordered" evidence="1">
    <location>
        <begin position="165"/>
        <end position="224"/>
    </location>
</feature>
<dbReference type="OrthoDB" id="202057at2759"/>
<reference evidence="2" key="1">
    <citation type="submission" date="2022-07" db="EMBL/GenBank/DDBJ databases">
        <title>Genome analysis of Parmales, a sister group of diatoms, reveals the evolutionary specialization of diatoms from phago-mixotrophs to photoautotrophs.</title>
        <authorList>
            <person name="Ban H."/>
            <person name="Sato S."/>
            <person name="Yoshikawa S."/>
            <person name="Kazumasa Y."/>
            <person name="Nakamura Y."/>
            <person name="Ichinomiya M."/>
            <person name="Saitoh K."/>
            <person name="Sato N."/>
            <person name="Blanc-Mathieu R."/>
            <person name="Endo H."/>
            <person name="Kuwata A."/>
            <person name="Ogata H."/>
        </authorList>
    </citation>
    <scope>NUCLEOTIDE SEQUENCE</scope>
</reference>
<name>A0A9W7E3Z6_9STRA</name>
<dbReference type="Gene3D" id="3.20.20.100">
    <property type="entry name" value="NADP-dependent oxidoreductase domain"/>
    <property type="match status" value="1"/>
</dbReference>
<evidence type="ECO:0000256" key="1">
    <source>
        <dbReference type="SAM" id="MobiDB-lite"/>
    </source>
</evidence>
<keyword evidence="3" id="KW-1185">Reference proteome</keyword>
<evidence type="ECO:0000313" key="2">
    <source>
        <dbReference type="EMBL" id="GMH64385.1"/>
    </source>
</evidence>
<sequence length="292" mass="32659">MPIVNYFTVSPWNSSMQKVRFCHSRGIQCLVRFIWDVNVSNGAGNGPPDPTVAKIAQEHERSAMQVLCLWALNRGLVIFPDLDHVKGGGLMRTAEEFDKWRVNLSTALKELSILLSPLFRKKPLWKEAFCLHEKEEESIDNLDGAFWAKVNDTLMTKKPGGFKFKGKVRREDDGEGGEEEDAGEDTGAWEGEYKEFFDKQKRDKEEEEKRNTAGEGGNDEAGGVLSIIRNVETKSRIVTDGEIMERKIGQGTHSKFAPEEDSIELSVTKLDIMDVGAGSIASSMEDGNIQIM</sequence>
<organism evidence="2 3">
    <name type="scientific">Triparma retinervis</name>
    <dbReference type="NCBI Taxonomy" id="2557542"/>
    <lineage>
        <taxon>Eukaryota</taxon>
        <taxon>Sar</taxon>
        <taxon>Stramenopiles</taxon>
        <taxon>Ochrophyta</taxon>
        <taxon>Bolidophyceae</taxon>
        <taxon>Parmales</taxon>
        <taxon>Triparmaceae</taxon>
        <taxon>Triparma</taxon>
    </lineage>
</organism>
<proteinExistence type="predicted"/>
<evidence type="ECO:0000313" key="3">
    <source>
        <dbReference type="Proteomes" id="UP001165082"/>
    </source>
</evidence>
<feature type="compositionally biased region" description="Acidic residues" evidence="1">
    <location>
        <begin position="173"/>
        <end position="184"/>
    </location>
</feature>
<evidence type="ECO:0008006" key="4">
    <source>
        <dbReference type="Google" id="ProtNLM"/>
    </source>
</evidence>
<dbReference type="EMBL" id="BRXZ01002537">
    <property type="protein sequence ID" value="GMH64385.1"/>
    <property type="molecule type" value="Genomic_DNA"/>
</dbReference>
<gene>
    <name evidence="2" type="ORF">TrRE_jg11221</name>
</gene>
<dbReference type="AlphaFoldDB" id="A0A9W7E3Z6"/>